<name>A0A4Y9FF52_9DEIN</name>
<accession>A0A4Y9FF52</accession>
<evidence type="ECO:0000256" key="1">
    <source>
        <dbReference type="ARBA" id="ARBA00001947"/>
    </source>
</evidence>
<gene>
    <name evidence="6" type="ORF">E0687_00870</name>
</gene>
<protein>
    <submittedName>
        <fullName evidence="6">Alanyl-tRNA editing protein</fullName>
    </submittedName>
</protein>
<dbReference type="InterPro" id="IPR018164">
    <property type="entry name" value="Ala-tRNA-synth_IIc_N"/>
</dbReference>
<evidence type="ECO:0000256" key="4">
    <source>
        <dbReference type="ARBA" id="ARBA00022833"/>
    </source>
</evidence>
<dbReference type="Pfam" id="PF07973">
    <property type="entry name" value="tRNA_SAD"/>
    <property type="match status" value="1"/>
</dbReference>
<dbReference type="PANTHER" id="PTHR43462:SF1">
    <property type="entry name" value="ALANYL-TRNA EDITING PROTEIN AARSD1"/>
    <property type="match status" value="1"/>
</dbReference>
<dbReference type="PANTHER" id="PTHR43462">
    <property type="entry name" value="ALANYL-TRNA EDITING PROTEIN"/>
    <property type="match status" value="1"/>
</dbReference>
<dbReference type="SMART" id="SM00863">
    <property type="entry name" value="tRNA_SAD"/>
    <property type="match status" value="1"/>
</dbReference>
<dbReference type="Proteomes" id="UP000297668">
    <property type="component" value="Unassembled WGS sequence"/>
</dbReference>
<evidence type="ECO:0000313" key="7">
    <source>
        <dbReference type="Proteomes" id="UP000297668"/>
    </source>
</evidence>
<dbReference type="Gene3D" id="2.40.30.130">
    <property type="match status" value="1"/>
</dbReference>
<dbReference type="GO" id="GO:0005524">
    <property type="term" value="F:ATP binding"/>
    <property type="evidence" value="ECO:0007669"/>
    <property type="project" value="InterPro"/>
</dbReference>
<dbReference type="AlphaFoldDB" id="A0A4Y9FF52"/>
<keyword evidence="4" id="KW-0862">Zinc</keyword>
<dbReference type="RefSeq" id="WP_135259335.1">
    <property type="nucleotide sequence ID" value="NZ_SJZF01000001.1"/>
</dbReference>
<reference evidence="6 7" key="1">
    <citation type="submission" date="2019-03" db="EMBL/GenBank/DDBJ databases">
        <title>Thermus tengchongensis species for the arsenic transformation mechanism.</title>
        <authorList>
            <person name="Yuan G.C."/>
        </authorList>
    </citation>
    <scope>NUCLEOTIDE SEQUENCE [LARGE SCALE GENOMIC DNA]</scope>
    <source>
        <strain evidence="6 7">15W</strain>
    </source>
</reference>
<dbReference type="GO" id="GO:0003676">
    <property type="term" value="F:nucleic acid binding"/>
    <property type="evidence" value="ECO:0007669"/>
    <property type="project" value="InterPro"/>
</dbReference>
<dbReference type="GO" id="GO:0004813">
    <property type="term" value="F:alanine-tRNA ligase activity"/>
    <property type="evidence" value="ECO:0007669"/>
    <property type="project" value="InterPro"/>
</dbReference>
<dbReference type="InterPro" id="IPR018163">
    <property type="entry name" value="Thr/Ala-tRNA-synth_IIc_edit"/>
</dbReference>
<dbReference type="GO" id="GO:0046872">
    <property type="term" value="F:metal ion binding"/>
    <property type="evidence" value="ECO:0007669"/>
    <property type="project" value="UniProtKB-KW"/>
</dbReference>
<dbReference type="InterPro" id="IPR012947">
    <property type="entry name" value="tRNA_SAD"/>
</dbReference>
<feature type="domain" description="Alanyl-transfer RNA synthetases family profile" evidence="5">
    <location>
        <begin position="1"/>
        <end position="225"/>
    </location>
</feature>
<comment type="caution">
    <text evidence="6">The sequence shown here is derived from an EMBL/GenBank/DDBJ whole genome shotgun (WGS) entry which is preliminary data.</text>
</comment>
<dbReference type="Gene3D" id="3.30.980.10">
    <property type="entry name" value="Threonyl-trna Synthetase, Chain A, domain 2"/>
    <property type="match status" value="1"/>
</dbReference>
<dbReference type="SUPFAM" id="SSF55186">
    <property type="entry name" value="ThrRS/AlaRS common domain"/>
    <property type="match status" value="1"/>
</dbReference>
<organism evidence="6 7">
    <name type="scientific">Thermus tengchongensis</name>
    <dbReference type="NCBI Taxonomy" id="1214928"/>
    <lineage>
        <taxon>Bacteria</taxon>
        <taxon>Thermotogati</taxon>
        <taxon>Deinococcota</taxon>
        <taxon>Deinococci</taxon>
        <taxon>Thermales</taxon>
        <taxon>Thermaceae</taxon>
        <taxon>Thermus</taxon>
    </lineage>
</organism>
<evidence type="ECO:0000313" key="6">
    <source>
        <dbReference type="EMBL" id="TFU27767.1"/>
    </source>
</evidence>
<dbReference type="InterPro" id="IPR018165">
    <property type="entry name" value="Ala-tRNA-synth_IIc_core"/>
</dbReference>
<evidence type="ECO:0000256" key="2">
    <source>
        <dbReference type="ARBA" id="ARBA00004496"/>
    </source>
</evidence>
<dbReference type="GO" id="GO:0005737">
    <property type="term" value="C:cytoplasm"/>
    <property type="evidence" value="ECO:0007669"/>
    <property type="project" value="UniProtKB-SubCell"/>
</dbReference>
<dbReference type="GO" id="GO:0002161">
    <property type="term" value="F:aminoacyl-tRNA deacylase activity"/>
    <property type="evidence" value="ECO:0007669"/>
    <property type="project" value="UniProtKB-ARBA"/>
</dbReference>
<proteinExistence type="predicted"/>
<dbReference type="EMBL" id="SJZF01000001">
    <property type="protein sequence ID" value="TFU27767.1"/>
    <property type="molecule type" value="Genomic_DNA"/>
</dbReference>
<dbReference type="SUPFAM" id="SSF50447">
    <property type="entry name" value="Translation proteins"/>
    <property type="match status" value="1"/>
</dbReference>
<dbReference type="PROSITE" id="PS50860">
    <property type="entry name" value="AA_TRNA_LIGASE_II_ALA"/>
    <property type="match status" value="1"/>
</dbReference>
<comment type="cofactor">
    <cofactor evidence="1">
        <name>Zn(2+)</name>
        <dbReference type="ChEBI" id="CHEBI:29105"/>
    </cofactor>
</comment>
<dbReference type="InterPro" id="IPR051335">
    <property type="entry name" value="Alanyl-tRNA_Editing_Enzymes"/>
</dbReference>
<evidence type="ECO:0000259" key="5">
    <source>
        <dbReference type="PROSITE" id="PS50860"/>
    </source>
</evidence>
<dbReference type="GO" id="GO:0006419">
    <property type="term" value="P:alanyl-tRNA aminoacylation"/>
    <property type="evidence" value="ECO:0007669"/>
    <property type="project" value="InterPro"/>
</dbReference>
<sequence length="375" mass="41618">MRLYQLDSYATRFRAQVVRVWSDEKGHRAVLSETLFYPESGGQPADTGVLKGPFGEVRVLHAYEEEKAFGNVVHVLSAPIPEGVEVEGEIDWNRRFRHMQRHTAQHILSQALLRAGGYHTVAVSLDGPICTVDLKEEVAEAKLQEAEALANFAVYADYPIEAFWVSEEELARYPLRRPPKVQGQVRLVRIGDFDLAACGGTHLKTSAQAGPIKVLKWERYKGGTRVHFLAGWEALEDYHAKHALLSRLALSFSTSPLELERPVRRLQEEVYALKGENLELKEALVEALLPRALEERVLLVPAPVLGDLAKRLLSWSEKTFLLLSLEGRFATLGPGRQEVLERLKALGAKGGGKEVVQGSLPKEKVAAALDPGLVS</sequence>
<keyword evidence="3" id="KW-0479">Metal-binding</keyword>
<dbReference type="InterPro" id="IPR009000">
    <property type="entry name" value="Transl_B-barrel_sf"/>
</dbReference>
<evidence type="ECO:0000256" key="3">
    <source>
        <dbReference type="ARBA" id="ARBA00022723"/>
    </source>
</evidence>
<dbReference type="Pfam" id="PF01411">
    <property type="entry name" value="tRNA-synt_2c"/>
    <property type="match status" value="1"/>
</dbReference>
<comment type="subcellular location">
    <subcellularLocation>
        <location evidence="2">Cytoplasm</location>
    </subcellularLocation>
</comment>